<evidence type="ECO:0000313" key="1">
    <source>
        <dbReference type="EMBL" id="TFK58967.1"/>
    </source>
</evidence>
<accession>A0ACD2ZZS9</accession>
<dbReference type="Proteomes" id="UP000308600">
    <property type="component" value="Unassembled WGS sequence"/>
</dbReference>
<sequence>MLAKPSSSESLIYTRWRRGHNDGMLVRYVPGTLSNAVPFLCIIRGQVQAEEFRCGSVGNFRRPRVPSLDGTCFTLGVKASQNAKYAAAFYDTLDGLYHVRSRINLDLPIRGMLQHSQNGGPYLVFEHPVLNYRNDLRGLNVVDSAWKRVDSGTVISRLNNANVDVCVTLHYTQAPESSVSMFDRVGEGERTLD</sequence>
<keyword evidence="2" id="KW-1185">Reference proteome</keyword>
<gene>
    <name evidence="1" type="ORF">BDN72DRAFT_865534</name>
</gene>
<reference evidence="1 2" key="1">
    <citation type="journal article" date="2019" name="Nat. Ecol. Evol.">
        <title>Megaphylogeny resolves global patterns of mushroom evolution.</title>
        <authorList>
            <person name="Varga T."/>
            <person name="Krizsan K."/>
            <person name="Foldi C."/>
            <person name="Dima B."/>
            <person name="Sanchez-Garcia M."/>
            <person name="Sanchez-Ramirez S."/>
            <person name="Szollosi G.J."/>
            <person name="Szarkandi J.G."/>
            <person name="Papp V."/>
            <person name="Albert L."/>
            <person name="Andreopoulos W."/>
            <person name="Angelini C."/>
            <person name="Antonin V."/>
            <person name="Barry K.W."/>
            <person name="Bougher N.L."/>
            <person name="Buchanan P."/>
            <person name="Buyck B."/>
            <person name="Bense V."/>
            <person name="Catcheside P."/>
            <person name="Chovatia M."/>
            <person name="Cooper J."/>
            <person name="Damon W."/>
            <person name="Desjardin D."/>
            <person name="Finy P."/>
            <person name="Geml J."/>
            <person name="Haridas S."/>
            <person name="Hughes K."/>
            <person name="Justo A."/>
            <person name="Karasinski D."/>
            <person name="Kautmanova I."/>
            <person name="Kiss B."/>
            <person name="Kocsube S."/>
            <person name="Kotiranta H."/>
            <person name="LaButti K.M."/>
            <person name="Lechner B.E."/>
            <person name="Liimatainen K."/>
            <person name="Lipzen A."/>
            <person name="Lukacs Z."/>
            <person name="Mihaltcheva S."/>
            <person name="Morgado L.N."/>
            <person name="Niskanen T."/>
            <person name="Noordeloos M.E."/>
            <person name="Ohm R.A."/>
            <person name="Ortiz-Santana B."/>
            <person name="Ovrebo C."/>
            <person name="Racz N."/>
            <person name="Riley R."/>
            <person name="Savchenko A."/>
            <person name="Shiryaev A."/>
            <person name="Soop K."/>
            <person name="Spirin V."/>
            <person name="Szebenyi C."/>
            <person name="Tomsovsky M."/>
            <person name="Tulloss R.E."/>
            <person name="Uehling J."/>
            <person name="Grigoriev I.V."/>
            <person name="Vagvolgyi C."/>
            <person name="Papp T."/>
            <person name="Martin F.M."/>
            <person name="Miettinen O."/>
            <person name="Hibbett D.S."/>
            <person name="Nagy L.G."/>
        </authorList>
    </citation>
    <scope>NUCLEOTIDE SEQUENCE [LARGE SCALE GENOMIC DNA]</scope>
    <source>
        <strain evidence="1 2">NL-1719</strain>
    </source>
</reference>
<protein>
    <submittedName>
        <fullName evidence="1">Uncharacterized protein</fullName>
    </submittedName>
</protein>
<name>A0ACD2ZZS9_9AGAR</name>
<proteinExistence type="predicted"/>
<evidence type="ECO:0000313" key="2">
    <source>
        <dbReference type="Proteomes" id="UP000308600"/>
    </source>
</evidence>
<dbReference type="EMBL" id="ML209124">
    <property type="protein sequence ID" value="TFK58967.1"/>
    <property type="molecule type" value="Genomic_DNA"/>
</dbReference>
<organism evidence="1 2">
    <name type="scientific">Pluteus cervinus</name>
    <dbReference type="NCBI Taxonomy" id="181527"/>
    <lineage>
        <taxon>Eukaryota</taxon>
        <taxon>Fungi</taxon>
        <taxon>Dikarya</taxon>
        <taxon>Basidiomycota</taxon>
        <taxon>Agaricomycotina</taxon>
        <taxon>Agaricomycetes</taxon>
        <taxon>Agaricomycetidae</taxon>
        <taxon>Agaricales</taxon>
        <taxon>Pluteineae</taxon>
        <taxon>Pluteaceae</taxon>
        <taxon>Pluteus</taxon>
    </lineage>
</organism>